<evidence type="ECO:0000256" key="8">
    <source>
        <dbReference type="PROSITE-ProRule" id="PRU00175"/>
    </source>
</evidence>
<keyword evidence="15" id="KW-1185">Reference proteome</keyword>
<dbReference type="InterPro" id="IPR034261">
    <property type="entry name" value="CNOT4_RRM"/>
</dbReference>
<keyword evidence="5 9" id="KW-0694">RNA-binding</keyword>
<evidence type="ECO:0000256" key="5">
    <source>
        <dbReference type="ARBA" id="ARBA00022884"/>
    </source>
</evidence>
<dbReference type="InterPro" id="IPR012677">
    <property type="entry name" value="Nucleotide-bd_a/b_plait_sf"/>
</dbReference>
<keyword evidence="3 8" id="KW-0863">Zinc-finger</keyword>
<dbReference type="Gene3D" id="3.30.40.10">
    <property type="entry name" value="Zinc/RING finger domain, C3HC4 (zinc finger)"/>
    <property type="match status" value="1"/>
</dbReference>
<evidence type="ECO:0000259" key="12">
    <source>
        <dbReference type="PROSITE" id="PS50089"/>
    </source>
</evidence>
<evidence type="ECO:0000259" key="13">
    <source>
        <dbReference type="PROSITE" id="PS50102"/>
    </source>
</evidence>
<feature type="compositionally biased region" description="Basic and acidic residues" evidence="11">
    <location>
        <begin position="833"/>
        <end position="842"/>
    </location>
</feature>
<dbReference type="SMART" id="SM00360">
    <property type="entry name" value="RRM"/>
    <property type="match status" value="1"/>
</dbReference>
<reference evidence="14 15" key="1">
    <citation type="journal article" date="2020" name="G3 (Bethesda)">
        <title>Improved Reference Genome for Cyclotella cryptica CCMP332, a Model for Cell Wall Morphogenesis, Salinity Adaptation, and Lipid Production in Diatoms (Bacillariophyta).</title>
        <authorList>
            <person name="Roberts W.R."/>
            <person name="Downey K.M."/>
            <person name="Ruck E.C."/>
            <person name="Traller J.C."/>
            <person name="Alverson A.J."/>
        </authorList>
    </citation>
    <scope>NUCLEOTIDE SEQUENCE [LARGE SCALE GENOMIC DNA]</scope>
    <source>
        <strain evidence="14 15">CCMP332</strain>
    </source>
</reference>
<dbReference type="InterPro" id="IPR001841">
    <property type="entry name" value="Znf_RING"/>
</dbReference>
<evidence type="ECO:0000256" key="6">
    <source>
        <dbReference type="ARBA" id="ARBA00023054"/>
    </source>
</evidence>
<dbReference type="SUPFAM" id="SSF57850">
    <property type="entry name" value="RING/U-box"/>
    <property type="match status" value="1"/>
</dbReference>
<feature type="coiled-coil region" evidence="10">
    <location>
        <begin position="70"/>
        <end position="98"/>
    </location>
</feature>
<evidence type="ECO:0000256" key="3">
    <source>
        <dbReference type="ARBA" id="ARBA00022771"/>
    </source>
</evidence>
<dbReference type="GO" id="GO:0003723">
    <property type="term" value="F:RNA binding"/>
    <property type="evidence" value="ECO:0007669"/>
    <property type="project" value="UniProtKB-UniRule"/>
</dbReference>
<dbReference type="SUPFAM" id="SSF54928">
    <property type="entry name" value="RNA-binding domain, RBD"/>
    <property type="match status" value="1"/>
</dbReference>
<feature type="compositionally biased region" description="Low complexity" evidence="11">
    <location>
        <begin position="397"/>
        <end position="414"/>
    </location>
</feature>
<feature type="region of interest" description="Disordered" evidence="11">
    <location>
        <begin position="644"/>
        <end position="681"/>
    </location>
</feature>
<proteinExistence type="predicted"/>
<keyword evidence="2" id="KW-0479">Metal-binding</keyword>
<dbReference type="FunFam" id="3.30.40.10:FF:000006">
    <property type="entry name" value="CCR4-NOT transcription complex subunit 4"/>
    <property type="match status" value="1"/>
</dbReference>
<feature type="compositionally biased region" description="Low complexity" evidence="11">
    <location>
        <begin position="480"/>
        <end position="497"/>
    </location>
</feature>
<feature type="compositionally biased region" description="Low complexity" evidence="11">
    <location>
        <begin position="803"/>
        <end position="816"/>
    </location>
</feature>
<evidence type="ECO:0000256" key="2">
    <source>
        <dbReference type="ARBA" id="ARBA00022723"/>
    </source>
</evidence>
<comment type="caution">
    <text evidence="14">The sequence shown here is derived from an EMBL/GenBank/DDBJ whole genome shotgun (WGS) entry which is preliminary data.</text>
</comment>
<dbReference type="SMART" id="SM00361">
    <property type="entry name" value="RRM_1"/>
    <property type="match status" value="1"/>
</dbReference>
<dbReference type="PANTHER" id="PTHR12603">
    <property type="entry name" value="CCR4-NOT TRANSCRIPTION COMPLEX RELATED"/>
    <property type="match status" value="1"/>
</dbReference>
<dbReference type="Pfam" id="PF14570">
    <property type="entry name" value="zf-RING_4"/>
    <property type="match status" value="1"/>
</dbReference>
<dbReference type="PROSITE" id="PS50102">
    <property type="entry name" value="RRM"/>
    <property type="match status" value="1"/>
</dbReference>
<gene>
    <name evidence="14" type="ORF">HJC23_010980</name>
</gene>
<evidence type="ECO:0000313" key="15">
    <source>
        <dbReference type="Proteomes" id="UP001516023"/>
    </source>
</evidence>
<keyword evidence="6 10" id="KW-0175">Coiled coil</keyword>
<feature type="region of interest" description="Disordered" evidence="11">
    <location>
        <begin position="397"/>
        <end position="501"/>
    </location>
</feature>
<evidence type="ECO:0000256" key="9">
    <source>
        <dbReference type="PROSITE-ProRule" id="PRU00176"/>
    </source>
</evidence>
<evidence type="ECO:0000256" key="10">
    <source>
        <dbReference type="SAM" id="Coils"/>
    </source>
</evidence>
<dbReference type="GO" id="GO:0008270">
    <property type="term" value="F:zinc ion binding"/>
    <property type="evidence" value="ECO:0007669"/>
    <property type="project" value="UniProtKB-KW"/>
</dbReference>
<dbReference type="PANTHER" id="PTHR12603:SF0">
    <property type="entry name" value="CCR4-NOT TRANSCRIPTION COMPLEX SUBUNIT 4"/>
    <property type="match status" value="1"/>
</dbReference>
<feature type="compositionally biased region" description="Polar residues" evidence="11">
    <location>
        <begin position="822"/>
        <end position="832"/>
    </location>
</feature>
<keyword evidence="4" id="KW-0862">Zinc</keyword>
<dbReference type="CDD" id="cd16618">
    <property type="entry name" value="mRING-HC-C4C4_CNOT4"/>
    <property type="match status" value="1"/>
</dbReference>
<evidence type="ECO:0000256" key="4">
    <source>
        <dbReference type="ARBA" id="ARBA00022833"/>
    </source>
</evidence>
<dbReference type="Proteomes" id="UP001516023">
    <property type="component" value="Unassembled WGS sequence"/>
</dbReference>
<feature type="domain" description="RING-type" evidence="12">
    <location>
        <begin position="9"/>
        <end position="52"/>
    </location>
</feature>
<evidence type="ECO:0000256" key="1">
    <source>
        <dbReference type="ARBA" id="ARBA00004123"/>
    </source>
</evidence>
<feature type="compositionally biased region" description="Polar residues" evidence="11">
    <location>
        <begin position="462"/>
        <end position="479"/>
    </location>
</feature>
<dbReference type="EMBL" id="JABMIG020000096">
    <property type="protein sequence ID" value="KAL3792967.1"/>
    <property type="molecule type" value="Genomic_DNA"/>
</dbReference>
<sequence>MSDDDNDICPLCCEELDLSDKQFYPCKCGYQVCMWCWHRIKESESGLCPACRTPYGDDPHEFSAVDMEEVVKANKEKMRAEKRERELLRAQREQEAREGIVTGAALGGSGEGKKESFIGAYEGASGIDGAELVAALGGAVKGPPEPPKDRSVLATMRVIRRNLVYAVGMPPNIATEDLLRKPEYFGQYGKIAKIVINRNHNPGDPRRASASAYVTFVHKEDTLACILALDGFYYDGRNIRASYGTSKYCSAFIKSVKCNNPDCTYLHHMGDAEDTFTKQEIQAGYVTSGRDVLARQQQIMAQLQTAALGNSAGRKKVGGGGPSGTGKASTNPVFPPPTYDEPLPRSSLVARPQPVAGAQRVRSIGAVGSTPAAAAVLSVPIPVPSAASIVAGNHNLTSAAPPAPHTTLTPLTPLKRTGSGPSLGKPTVPAGLTKPIGIVGSSSDLTPAESMALQEQRKEALAQQQREIARTSKQSENGVSTAKFSSSPTSSVGSGASKGDISASGQNCVVGGAHIGAIGSGIGGASITMGSPLMGGFFPPTSLGSASSFAPSSTSLEFGSIGHATGSGALGGQPIGRIPSDDLKPGVIGGISLAPQNNPFSLESLLSGSSSQSTGAADRWGAAAGNTSQSGLFGSNGSFGIASGGIWGGDESSSPQKRTNPAPIGPSNRNGGGNIGSDIGGTSLFGTNSNPFASGGGSSALASMLGIELPTGSGSLRESSGLFAGQSSFSQPVGSLSNSNAVGAIGTKSSNMLPIGAPSGSQGITIGSYASGGGNNSDMALLQSLLPGVNITSGNAYRPAAPQQVGSLQQGSQLGGDKWNGGASSQQQYNPDQEQHRSGNIW</sequence>
<evidence type="ECO:0000313" key="14">
    <source>
        <dbReference type="EMBL" id="KAL3792967.1"/>
    </source>
</evidence>
<accession>A0ABD3PYY6</accession>
<dbReference type="Pfam" id="PF00076">
    <property type="entry name" value="RRM_1"/>
    <property type="match status" value="1"/>
</dbReference>
<evidence type="ECO:0000256" key="7">
    <source>
        <dbReference type="ARBA" id="ARBA00023242"/>
    </source>
</evidence>
<protein>
    <recommendedName>
        <fullName evidence="16">CCR4-NOT transcription complex subunit 4</fullName>
    </recommendedName>
</protein>
<dbReference type="InterPro" id="IPR000504">
    <property type="entry name" value="RRM_dom"/>
</dbReference>
<name>A0ABD3PYY6_9STRA</name>
<evidence type="ECO:0000256" key="11">
    <source>
        <dbReference type="SAM" id="MobiDB-lite"/>
    </source>
</evidence>
<feature type="region of interest" description="Disordered" evidence="11">
    <location>
        <begin position="311"/>
        <end position="344"/>
    </location>
</feature>
<feature type="compositionally biased region" description="Gly residues" evidence="11">
    <location>
        <begin position="670"/>
        <end position="679"/>
    </location>
</feature>
<dbReference type="InterPro" id="IPR013083">
    <property type="entry name" value="Znf_RING/FYVE/PHD"/>
</dbReference>
<dbReference type="InterPro" id="IPR035979">
    <property type="entry name" value="RBD_domain_sf"/>
</dbReference>
<comment type="subcellular location">
    <subcellularLocation>
        <location evidence="1">Nucleus</location>
    </subcellularLocation>
</comment>
<dbReference type="GO" id="GO:0005634">
    <property type="term" value="C:nucleus"/>
    <property type="evidence" value="ECO:0007669"/>
    <property type="project" value="UniProtKB-SubCell"/>
</dbReference>
<feature type="region of interest" description="Disordered" evidence="11">
    <location>
        <begin position="802"/>
        <end position="842"/>
    </location>
</feature>
<dbReference type="InterPro" id="IPR003954">
    <property type="entry name" value="RRM_euk-type"/>
</dbReference>
<keyword evidence="7" id="KW-0539">Nucleus</keyword>
<dbReference type="InterPro" id="IPR039780">
    <property type="entry name" value="Mot2"/>
</dbReference>
<organism evidence="14 15">
    <name type="scientific">Cyclotella cryptica</name>
    <dbReference type="NCBI Taxonomy" id="29204"/>
    <lineage>
        <taxon>Eukaryota</taxon>
        <taxon>Sar</taxon>
        <taxon>Stramenopiles</taxon>
        <taxon>Ochrophyta</taxon>
        <taxon>Bacillariophyta</taxon>
        <taxon>Coscinodiscophyceae</taxon>
        <taxon>Thalassiosirophycidae</taxon>
        <taxon>Stephanodiscales</taxon>
        <taxon>Stephanodiscaceae</taxon>
        <taxon>Cyclotella</taxon>
    </lineage>
</organism>
<feature type="domain" description="RRM" evidence="13">
    <location>
        <begin position="162"/>
        <end position="246"/>
    </location>
</feature>
<evidence type="ECO:0008006" key="16">
    <source>
        <dbReference type="Google" id="ProtNLM"/>
    </source>
</evidence>
<dbReference type="InterPro" id="IPR039515">
    <property type="entry name" value="NOT4_mRING-HC-C4C4"/>
</dbReference>
<dbReference type="CDD" id="cd12438">
    <property type="entry name" value="RRM_CNOT4"/>
    <property type="match status" value="1"/>
</dbReference>
<dbReference type="Gene3D" id="3.30.70.330">
    <property type="match status" value="1"/>
</dbReference>
<dbReference type="AlphaFoldDB" id="A0ABD3PYY6"/>
<dbReference type="PROSITE" id="PS50089">
    <property type="entry name" value="ZF_RING_2"/>
    <property type="match status" value="1"/>
</dbReference>